<organism evidence="1">
    <name type="scientific">Arion vulgaris</name>
    <dbReference type="NCBI Taxonomy" id="1028688"/>
    <lineage>
        <taxon>Eukaryota</taxon>
        <taxon>Metazoa</taxon>
        <taxon>Spiralia</taxon>
        <taxon>Lophotrochozoa</taxon>
        <taxon>Mollusca</taxon>
        <taxon>Gastropoda</taxon>
        <taxon>Heterobranchia</taxon>
        <taxon>Euthyneura</taxon>
        <taxon>Panpulmonata</taxon>
        <taxon>Eupulmonata</taxon>
        <taxon>Stylommatophora</taxon>
        <taxon>Helicina</taxon>
        <taxon>Arionoidea</taxon>
        <taxon>Arionidae</taxon>
        <taxon>Arion</taxon>
    </lineage>
</organism>
<reference evidence="1" key="1">
    <citation type="submission" date="2014-12" db="EMBL/GenBank/DDBJ databases">
        <title>Insight into the proteome of Arion vulgaris.</title>
        <authorList>
            <person name="Aradska J."/>
            <person name="Bulat T."/>
            <person name="Smidak R."/>
            <person name="Sarate P."/>
            <person name="Gangsoo J."/>
            <person name="Sialana F."/>
            <person name="Bilban M."/>
            <person name="Lubec G."/>
        </authorList>
    </citation>
    <scope>NUCLEOTIDE SEQUENCE</scope>
    <source>
        <tissue evidence="1">Skin</tissue>
    </source>
</reference>
<protein>
    <submittedName>
        <fullName evidence="1">Uncharacterized protein</fullName>
    </submittedName>
</protein>
<proteinExistence type="predicted"/>
<dbReference type="EMBL" id="HACG01015323">
    <property type="protein sequence ID" value="CEK62188.1"/>
    <property type="molecule type" value="Transcribed_RNA"/>
</dbReference>
<sequence>INRNMLSKIEHHVNLHRPSTKKRHCYTGSPGDELILDERETLELMLDLLKTNTRNVHSEYQGDAAKGGNASDDILEAAANVQAEIISAAFYECKSMQELMQDGKEQQFGLNIKWSSEATLDTSKCPEKLAMQVTEASSKMLQSFPSMDSLTASSPLSVGAVDRRKNSADFEVCDVLQCFNSDGTFKTMPTCPVKLKGHGLCRVDSLHDSRIKMR</sequence>
<gene>
    <name evidence="1" type="primary">ORF44467</name>
</gene>
<feature type="non-terminal residue" evidence="1">
    <location>
        <position position="214"/>
    </location>
</feature>
<name>A0A0B6Z0Y6_9EUPU</name>
<evidence type="ECO:0000313" key="1">
    <source>
        <dbReference type="EMBL" id="CEK62188.1"/>
    </source>
</evidence>
<dbReference type="AlphaFoldDB" id="A0A0B6Z0Y6"/>
<accession>A0A0B6Z0Y6</accession>
<feature type="non-terminal residue" evidence="1">
    <location>
        <position position="1"/>
    </location>
</feature>